<keyword evidence="4" id="KW-1185">Reference proteome</keyword>
<proteinExistence type="predicted"/>
<evidence type="ECO:0000313" key="4">
    <source>
        <dbReference type="Proteomes" id="UP000001514"/>
    </source>
</evidence>
<evidence type="ECO:0000313" key="3">
    <source>
        <dbReference type="EMBL" id="EFJ10496.1"/>
    </source>
</evidence>
<protein>
    <recommendedName>
        <fullName evidence="2">GIL1/IRKI C-terminal domain-containing protein</fullName>
    </recommendedName>
</protein>
<reference evidence="3 4" key="1">
    <citation type="journal article" date="2011" name="Science">
        <title>The Selaginella genome identifies genetic changes associated with the evolution of vascular plants.</title>
        <authorList>
            <person name="Banks J.A."/>
            <person name="Nishiyama T."/>
            <person name="Hasebe M."/>
            <person name="Bowman J.L."/>
            <person name="Gribskov M."/>
            <person name="dePamphilis C."/>
            <person name="Albert V.A."/>
            <person name="Aono N."/>
            <person name="Aoyama T."/>
            <person name="Ambrose B.A."/>
            <person name="Ashton N.W."/>
            <person name="Axtell M.J."/>
            <person name="Barker E."/>
            <person name="Barker M.S."/>
            <person name="Bennetzen J.L."/>
            <person name="Bonawitz N.D."/>
            <person name="Chapple C."/>
            <person name="Cheng C."/>
            <person name="Correa L.G."/>
            <person name="Dacre M."/>
            <person name="DeBarry J."/>
            <person name="Dreyer I."/>
            <person name="Elias M."/>
            <person name="Engstrom E.M."/>
            <person name="Estelle M."/>
            <person name="Feng L."/>
            <person name="Finet C."/>
            <person name="Floyd S.K."/>
            <person name="Frommer W.B."/>
            <person name="Fujita T."/>
            <person name="Gramzow L."/>
            <person name="Gutensohn M."/>
            <person name="Harholt J."/>
            <person name="Hattori M."/>
            <person name="Heyl A."/>
            <person name="Hirai T."/>
            <person name="Hiwatashi Y."/>
            <person name="Ishikawa M."/>
            <person name="Iwata M."/>
            <person name="Karol K.G."/>
            <person name="Koehler B."/>
            <person name="Kolukisaoglu U."/>
            <person name="Kubo M."/>
            <person name="Kurata T."/>
            <person name="Lalonde S."/>
            <person name="Li K."/>
            <person name="Li Y."/>
            <person name="Litt A."/>
            <person name="Lyons E."/>
            <person name="Manning G."/>
            <person name="Maruyama T."/>
            <person name="Michael T.P."/>
            <person name="Mikami K."/>
            <person name="Miyazaki S."/>
            <person name="Morinaga S."/>
            <person name="Murata T."/>
            <person name="Mueller-Roeber B."/>
            <person name="Nelson D.R."/>
            <person name="Obara M."/>
            <person name="Oguri Y."/>
            <person name="Olmstead R.G."/>
            <person name="Onodera N."/>
            <person name="Petersen B.L."/>
            <person name="Pils B."/>
            <person name="Prigge M."/>
            <person name="Rensing S.A."/>
            <person name="Riano-Pachon D.M."/>
            <person name="Roberts A.W."/>
            <person name="Sato Y."/>
            <person name="Scheller H.V."/>
            <person name="Schulz B."/>
            <person name="Schulz C."/>
            <person name="Shakirov E.V."/>
            <person name="Shibagaki N."/>
            <person name="Shinohara N."/>
            <person name="Shippen D.E."/>
            <person name="Soerensen I."/>
            <person name="Sotooka R."/>
            <person name="Sugimoto N."/>
            <person name="Sugita M."/>
            <person name="Sumikawa N."/>
            <person name="Tanurdzic M."/>
            <person name="Theissen G."/>
            <person name="Ulvskov P."/>
            <person name="Wakazuki S."/>
            <person name="Weng J.K."/>
            <person name="Willats W.W."/>
            <person name="Wipf D."/>
            <person name="Wolf P.G."/>
            <person name="Yang L."/>
            <person name="Zimmer A.D."/>
            <person name="Zhu Q."/>
            <person name="Mitros T."/>
            <person name="Hellsten U."/>
            <person name="Loque D."/>
            <person name="Otillar R."/>
            <person name="Salamov A."/>
            <person name="Schmutz J."/>
            <person name="Shapiro H."/>
            <person name="Lindquist E."/>
            <person name="Lucas S."/>
            <person name="Rokhsar D."/>
            <person name="Grigoriev I.V."/>
        </authorList>
    </citation>
    <scope>NUCLEOTIDE SEQUENCE [LARGE SCALE GENOMIC DNA]</scope>
</reference>
<dbReference type="Gramene" id="EFJ10496">
    <property type="protein sequence ID" value="EFJ10496"/>
    <property type="gene ID" value="SELMODRAFT_427167"/>
</dbReference>
<dbReference type="KEGG" id="smo:SELMODRAFT_427167"/>
<organism evidence="4">
    <name type="scientific">Selaginella moellendorffii</name>
    <name type="common">Spikemoss</name>
    <dbReference type="NCBI Taxonomy" id="88036"/>
    <lineage>
        <taxon>Eukaryota</taxon>
        <taxon>Viridiplantae</taxon>
        <taxon>Streptophyta</taxon>
        <taxon>Embryophyta</taxon>
        <taxon>Tracheophyta</taxon>
        <taxon>Lycopodiopsida</taxon>
        <taxon>Selaginellales</taxon>
        <taxon>Selaginellaceae</taxon>
        <taxon>Selaginella</taxon>
    </lineage>
</organism>
<dbReference type="PANTHER" id="PTHR31029">
    <property type="entry name" value="CYCLIN-DEPENDENT KINASE-LIKE PROTEIN"/>
    <property type="match status" value="1"/>
</dbReference>
<evidence type="ECO:0000259" key="2">
    <source>
        <dbReference type="Pfam" id="PF24994"/>
    </source>
</evidence>
<dbReference type="EMBL" id="GL377653">
    <property type="protein sequence ID" value="EFJ10496.1"/>
    <property type="molecule type" value="Genomic_DNA"/>
</dbReference>
<feature type="region of interest" description="Disordered" evidence="1">
    <location>
        <begin position="1"/>
        <end position="27"/>
    </location>
</feature>
<dbReference type="PANTHER" id="PTHR31029:SF4">
    <property type="entry name" value="CYCLIN-DEPENDENT KINASE-LIKE PROTEIN"/>
    <property type="match status" value="1"/>
</dbReference>
<dbReference type="Pfam" id="PF24994">
    <property type="entry name" value="GIL1_IRKI_C"/>
    <property type="match status" value="1"/>
</dbReference>
<name>D8SYR1_SELML</name>
<sequence>MKLMDPANLLTTARSSTLDDGEENSTRKEKVALRILLHMREEEDTAMAERFSVSSTKQLPTIAEEIPVSPSAKNQQQQRRRVAASSKSSTSEDDEMQANFEKLCTRATGCRPLIGILSSIIACGNRATSPVPAARSEHSSSPVTNSRTIRLRQQPTQELLELSKRQQSALVDKQDTIDMLEWQLEQLQSVAMKEREITGICCRHKGSPLLVRQRNHSKETLTTEGNGEECCVLSEKRVGGAIKSREGNTTLPPRRSSSPAVDHVSMDMEITATELLLEMTVVRATLAIRKFCKVFMKQMEMSGYSVLRALGDLEPRTVFAKKEHTAFALESRINKALFHCFENESFDHFGITKILNPSQRALARLEEFQRMKLLDIADAVNPAHANFEPDFLNFCENKTHDMWGLFPWTIIFKTTAERNCFTSAFINACKGVWLLHRLAYSMNPAAGIIRVGRGMDVNPVYVEPVVHPASPCKSCKKSKLEFMVMPGFRTQKKAVKCSVYVHFECK</sequence>
<dbReference type="AlphaFoldDB" id="D8SYR1"/>
<dbReference type="Proteomes" id="UP000001514">
    <property type="component" value="Unassembled WGS sequence"/>
</dbReference>
<dbReference type="OrthoDB" id="785851at2759"/>
<dbReference type="InterPro" id="IPR042316">
    <property type="entry name" value="IRKI-like"/>
</dbReference>
<dbReference type="InterPro" id="IPR056813">
    <property type="entry name" value="GIL1_IRKI_C"/>
</dbReference>
<dbReference type="HOGENOM" id="CLU_539073_0_0_1"/>
<feature type="region of interest" description="Disordered" evidence="1">
    <location>
        <begin position="63"/>
        <end position="95"/>
    </location>
</feature>
<accession>D8SYR1</accession>
<gene>
    <name evidence="3" type="ORF">SELMODRAFT_427167</name>
</gene>
<feature type="compositionally biased region" description="Polar residues" evidence="1">
    <location>
        <begin position="9"/>
        <end position="18"/>
    </location>
</feature>
<dbReference type="OMA" id="AKSHAHR"/>
<evidence type="ECO:0000256" key="1">
    <source>
        <dbReference type="SAM" id="MobiDB-lite"/>
    </source>
</evidence>
<dbReference type="eggNOG" id="ENOG502QS0M">
    <property type="taxonomic scope" value="Eukaryota"/>
</dbReference>
<feature type="domain" description="GIL1/IRKI C-terminal" evidence="2">
    <location>
        <begin position="449"/>
        <end position="500"/>
    </location>
</feature>
<dbReference type="InParanoid" id="D8SYR1"/>